<dbReference type="InterPro" id="IPR009000">
    <property type="entry name" value="Transl_B-barrel_sf"/>
</dbReference>
<proteinExistence type="predicted"/>
<organism evidence="1 2">
    <name type="scientific">Candidatus Beckwithbacteria bacterium GW2011_GWA2_43_10</name>
    <dbReference type="NCBI Taxonomy" id="1618369"/>
    <lineage>
        <taxon>Bacteria</taxon>
        <taxon>Candidatus Beckwithiibacteriota</taxon>
    </lineage>
</organism>
<comment type="caution">
    <text evidence="1">The sequence shown here is derived from an EMBL/GenBank/DDBJ whole genome shotgun (WGS) entry which is preliminary data.</text>
</comment>
<protein>
    <recommendedName>
        <fullName evidence="3">Translation elongation factor-like protein</fullName>
    </recommendedName>
</protein>
<evidence type="ECO:0000313" key="2">
    <source>
        <dbReference type="Proteomes" id="UP000034213"/>
    </source>
</evidence>
<reference evidence="1 2" key="1">
    <citation type="journal article" date="2015" name="Nature">
        <title>rRNA introns, odd ribosomes, and small enigmatic genomes across a large radiation of phyla.</title>
        <authorList>
            <person name="Brown C.T."/>
            <person name="Hug L.A."/>
            <person name="Thomas B.C."/>
            <person name="Sharon I."/>
            <person name="Castelle C.J."/>
            <person name="Singh A."/>
            <person name="Wilkins M.J."/>
            <person name="Williams K.H."/>
            <person name="Banfield J.F."/>
        </authorList>
    </citation>
    <scope>NUCLEOTIDE SEQUENCE [LARGE SCALE GENOMIC DNA]</scope>
</reference>
<dbReference type="Proteomes" id="UP000034213">
    <property type="component" value="Unassembled WGS sequence"/>
</dbReference>
<dbReference type="STRING" id="1618369.UV54_C0015G0006"/>
<dbReference type="AlphaFoldDB" id="A0A0G1EZX8"/>
<name>A0A0G1EZX8_9BACT</name>
<sequence length="82" mass="9066">MAIKKIGTVIHFYDKILVAIIKLAAPLKTGDSIKFKHGNSEFTQTVESMELEHKKIDSAKKGSEIGLKVNQAVKEKTEVLQA</sequence>
<dbReference type="EMBL" id="LCEW01000015">
    <property type="protein sequence ID" value="KKS80138.1"/>
    <property type="molecule type" value="Genomic_DNA"/>
</dbReference>
<dbReference type="SUPFAM" id="SSF50447">
    <property type="entry name" value="Translation proteins"/>
    <property type="match status" value="1"/>
</dbReference>
<evidence type="ECO:0008006" key="3">
    <source>
        <dbReference type="Google" id="ProtNLM"/>
    </source>
</evidence>
<accession>A0A0G1EZX8</accession>
<gene>
    <name evidence="1" type="ORF">UV54_C0015G0006</name>
</gene>
<dbReference type="Gene3D" id="2.40.30.10">
    <property type="entry name" value="Translation factors"/>
    <property type="match status" value="1"/>
</dbReference>
<evidence type="ECO:0000313" key="1">
    <source>
        <dbReference type="EMBL" id="KKS80138.1"/>
    </source>
</evidence>